<dbReference type="AlphaFoldDB" id="A0AAV9B1K3"/>
<dbReference type="PANTHER" id="PTHR34366:SF7">
    <property type="entry name" value="TRANSMEMBRANE PROTEIN"/>
    <property type="match status" value="1"/>
</dbReference>
<evidence type="ECO:0000256" key="1">
    <source>
        <dbReference type="SAM" id="SignalP"/>
    </source>
</evidence>
<evidence type="ECO:0000259" key="2">
    <source>
        <dbReference type="Pfam" id="PF24865"/>
    </source>
</evidence>
<keyword evidence="1" id="KW-0732">Signal</keyword>
<protein>
    <recommendedName>
        <fullName evidence="2">DUF7731 domain-containing protein</fullName>
    </recommendedName>
</protein>
<accession>A0AAV9B1K3</accession>
<feature type="signal peptide" evidence="1">
    <location>
        <begin position="1"/>
        <end position="28"/>
    </location>
</feature>
<feature type="chain" id="PRO_5043675959" description="DUF7731 domain-containing protein" evidence="1">
    <location>
        <begin position="29"/>
        <end position="128"/>
    </location>
</feature>
<name>A0AAV9B1K3_ACOGR</name>
<evidence type="ECO:0000313" key="4">
    <source>
        <dbReference type="Proteomes" id="UP001179952"/>
    </source>
</evidence>
<proteinExistence type="predicted"/>
<dbReference type="InterPro" id="IPR056633">
    <property type="entry name" value="DUF7731"/>
</dbReference>
<organism evidence="3 4">
    <name type="scientific">Acorus gramineus</name>
    <name type="common">Dwarf sweet flag</name>
    <dbReference type="NCBI Taxonomy" id="55184"/>
    <lineage>
        <taxon>Eukaryota</taxon>
        <taxon>Viridiplantae</taxon>
        <taxon>Streptophyta</taxon>
        <taxon>Embryophyta</taxon>
        <taxon>Tracheophyta</taxon>
        <taxon>Spermatophyta</taxon>
        <taxon>Magnoliopsida</taxon>
        <taxon>Liliopsida</taxon>
        <taxon>Acoraceae</taxon>
        <taxon>Acorus</taxon>
    </lineage>
</organism>
<reference evidence="3" key="2">
    <citation type="submission" date="2023-06" db="EMBL/GenBank/DDBJ databases">
        <authorList>
            <person name="Ma L."/>
            <person name="Liu K.-W."/>
            <person name="Li Z."/>
            <person name="Hsiao Y.-Y."/>
            <person name="Qi Y."/>
            <person name="Fu T."/>
            <person name="Tang G."/>
            <person name="Zhang D."/>
            <person name="Sun W.-H."/>
            <person name="Liu D.-K."/>
            <person name="Li Y."/>
            <person name="Chen G.-Z."/>
            <person name="Liu X.-D."/>
            <person name="Liao X.-Y."/>
            <person name="Jiang Y.-T."/>
            <person name="Yu X."/>
            <person name="Hao Y."/>
            <person name="Huang J."/>
            <person name="Zhao X.-W."/>
            <person name="Ke S."/>
            <person name="Chen Y.-Y."/>
            <person name="Wu W.-L."/>
            <person name="Hsu J.-L."/>
            <person name="Lin Y.-F."/>
            <person name="Huang M.-D."/>
            <person name="Li C.-Y."/>
            <person name="Huang L."/>
            <person name="Wang Z.-W."/>
            <person name="Zhao X."/>
            <person name="Zhong W.-Y."/>
            <person name="Peng D.-H."/>
            <person name="Ahmad S."/>
            <person name="Lan S."/>
            <person name="Zhang J.-S."/>
            <person name="Tsai W.-C."/>
            <person name="Van De Peer Y."/>
            <person name="Liu Z.-J."/>
        </authorList>
    </citation>
    <scope>NUCLEOTIDE SEQUENCE</scope>
    <source>
        <strain evidence="3">SCP</strain>
        <tissue evidence="3">Leaves</tissue>
    </source>
</reference>
<feature type="domain" description="DUF7731" evidence="2">
    <location>
        <begin position="42"/>
        <end position="126"/>
    </location>
</feature>
<reference evidence="3" key="1">
    <citation type="journal article" date="2023" name="Nat. Commun.">
        <title>Diploid and tetraploid genomes of Acorus and the evolution of monocots.</title>
        <authorList>
            <person name="Ma L."/>
            <person name="Liu K.W."/>
            <person name="Li Z."/>
            <person name="Hsiao Y.Y."/>
            <person name="Qi Y."/>
            <person name="Fu T."/>
            <person name="Tang G.D."/>
            <person name="Zhang D."/>
            <person name="Sun W.H."/>
            <person name="Liu D.K."/>
            <person name="Li Y."/>
            <person name="Chen G.Z."/>
            <person name="Liu X.D."/>
            <person name="Liao X.Y."/>
            <person name="Jiang Y.T."/>
            <person name="Yu X."/>
            <person name="Hao Y."/>
            <person name="Huang J."/>
            <person name="Zhao X.W."/>
            <person name="Ke S."/>
            <person name="Chen Y.Y."/>
            <person name="Wu W.L."/>
            <person name="Hsu J.L."/>
            <person name="Lin Y.F."/>
            <person name="Huang M.D."/>
            <person name="Li C.Y."/>
            <person name="Huang L."/>
            <person name="Wang Z.W."/>
            <person name="Zhao X."/>
            <person name="Zhong W.Y."/>
            <person name="Peng D.H."/>
            <person name="Ahmad S."/>
            <person name="Lan S."/>
            <person name="Zhang J.S."/>
            <person name="Tsai W.C."/>
            <person name="Van de Peer Y."/>
            <person name="Liu Z.J."/>
        </authorList>
    </citation>
    <scope>NUCLEOTIDE SEQUENCE</scope>
    <source>
        <strain evidence="3">SCP</strain>
    </source>
</reference>
<evidence type="ECO:0000313" key="3">
    <source>
        <dbReference type="EMBL" id="KAK1270278.1"/>
    </source>
</evidence>
<dbReference type="EMBL" id="JAUJYN010000005">
    <property type="protein sequence ID" value="KAK1270278.1"/>
    <property type="molecule type" value="Genomic_DNA"/>
</dbReference>
<sequence length="128" mass="14352">MGEKGGLMDNTLVVVLLLIGLTINCADGEFDDPRKNVNLAPWQKWENANQCLLNITSDCSTKYTLTYKGWMNLTAADTDPYCKSGCKDHTWVVLDCVNLMKHDYEFQDSSTTQTIRDTIKQGCSSSMN</sequence>
<dbReference type="Proteomes" id="UP001179952">
    <property type="component" value="Unassembled WGS sequence"/>
</dbReference>
<gene>
    <name evidence="3" type="ORF">QJS04_geneDACA005798</name>
</gene>
<comment type="caution">
    <text evidence="3">The sequence shown here is derived from an EMBL/GenBank/DDBJ whole genome shotgun (WGS) entry which is preliminary data.</text>
</comment>
<dbReference type="Pfam" id="PF24865">
    <property type="entry name" value="DUF7731"/>
    <property type="match status" value="1"/>
</dbReference>
<dbReference type="PANTHER" id="PTHR34366">
    <property type="entry name" value="OS07G0289901 PROTEIN-RELATED"/>
    <property type="match status" value="1"/>
</dbReference>
<keyword evidence="4" id="KW-1185">Reference proteome</keyword>